<organism evidence="1 2">
    <name type="scientific">Methylorubrum populi</name>
    <dbReference type="NCBI Taxonomy" id="223967"/>
    <lineage>
        <taxon>Bacteria</taxon>
        <taxon>Pseudomonadati</taxon>
        <taxon>Pseudomonadota</taxon>
        <taxon>Alphaproteobacteria</taxon>
        <taxon>Hyphomicrobiales</taxon>
        <taxon>Methylobacteriaceae</taxon>
        <taxon>Methylorubrum</taxon>
    </lineage>
</organism>
<accession>A0A160PK16</accession>
<dbReference type="InterPro" id="IPR011006">
    <property type="entry name" value="CheY-like_superfamily"/>
</dbReference>
<name>A0A160PK16_9HYPH</name>
<protein>
    <submittedName>
        <fullName evidence="1">Transcriptional regulator, Crp/Fnr family</fullName>
    </submittedName>
</protein>
<dbReference type="Gene3D" id="3.40.50.2300">
    <property type="match status" value="1"/>
</dbReference>
<dbReference type="SUPFAM" id="SSF52172">
    <property type="entry name" value="CheY-like"/>
    <property type="match status" value="1"/>
</dbReference>
<evidence type="ECO:0000313" key="2">
    <source>
        <dbReference type="Proteomes" id="UP000218288"/>
    </source>
</evidence>
<dbReference type="RefSeq" id="WP_157914204.1">
    <property type="nucleotide sequence ID" value="NZ_AP014809.1"/>
</dbReference>
<dbReference type="AlphaFoldDB" id="A0A160PK16"/>
<evidence type="ECO:0000313" key="1">
    <source>
        <dbReference type="EMBL" id="BAU92481.1"/>
    </source>
</evidence>
<proteinExistence type="predicted"/>
<sequence>MVHLDPIQARPNIRLGSSGETGIGPLLLLIEPDPVVGLDLADALKGAGLRVFGPLPDAASGLTLLPHVSPDYVVIGLLQGDEAGANLIVSLRLRSIPFVAHGSPDATGGVPVDVLLYEPVLAQDVVASVLALPDGRAA</sequence>
<reference evidence="1 2" key="1">
    <citation type="journal article" date="2016" name="Genome Announc.">
        <title>Complete Genome Sequence of Methylobacterium populi P-1M, Isolated from Pink-Pigmented Household Biofilm.</title>
        <authorList>
            <person name="Morohoshi T."/>
            <person name="Ikeda T."/>
        </authorList>
    </citation>
    <scope>NUCLEOTIDE SEQUENCE [LARGE SCALE GENOMIC DNA]</scope>
    <source>
        <strain evidence="1 2">P-1M</strain>
    </source>
</reference>
<dbReference type="EMBL" id="AP014809">
    <property type="protein sequence ID" value="BAU92481.1"/>
    <property type="molecule type" value="Genomic_DNA"/>
</dbReference>
<gene>
    <name evidence="1" type="ORF">MPPM_3876</name>
</gene>
<dbReference type="Proteomes" id="UP000218288">
    <property type="component" value="Chromosome"/>
</dbReference>